<dbReference type="Gene3D" id="3.20.20.70">
    <property type="entry name" value="Aldolase class I"/>
    <property type="match status" value="1"/>
</dbReference>
<evidence type="ECO:0000313" key="4">
    <source>
        <dbReference type="EMBL" id="KAF4636103.1"/>
    </source>
</evidence>
<dbReference type="PANTHER" id="PTHR10578:SF86">
    <property type="entry name" value="DEPENDENT DEHYDROGENASE, PUTATIVE (AFU_ORTHOLOGUE AFUA_6G02720)-RELATED"/>
    <property type="match status" value="1"/>
</dbReference>
<dbReference type="GO" id="GO:0016491">
    <property type="term" value="F:oxidoreductase activity"/>
    <property type="evidence" value="ECO:0007669"/>
    <property type="project" value="UniProtKB-KW"/>
</dbReference>
<evidence type="ECO:0000259" key="3">
    <source>
        <dbReference type="PROSITE" id="PS51349"/>
    </source>
</evidence>
<feature type="domain" description="FMN hydroxy acid dehydrogenase" evidence="3">
    <location>
        <begin position="183"/>
        <end position="253"/>
    </location>
</feature>
<evidence type="ECO:0000313" key="5">
    <source>
        <dbReference type="Proteomes" id="UP000566819"/>
    </source>
</evidence>
<comment type="caution">
    <text evidence="4">The sequence shown here is derived from an EMBL/GenBank/DDBJ whole genome shotgun (WGS) entry which is preliminary data.</text>
</comment>
<dbReference type="AlphaFoldDB" id="A0A8H4W6H7"/>
<comment type="cofactor">
    <cofactor evidence="1">
        <name>FMN</name>
        <dbReference type="ChEBI" id="CHEBI:58210"/>
    </cofactor>
</comment>
<dbReference type="Pfam" id="PF01070">
    <property type="entry name" value="FMN_dh"/>
    <property type="match status" value="1"/>
</dbReference>
<dbReference type="PANTHER" id="PTHR10578">
    <property type="entry name" value="S -2-HYDROXY-ACID OXIDASE-RELATED"/>
    <property type="match status" value="1"/>
</dbReference>
<protein>
    <recommendedName>
        <fullName evidence="3">FMN hydroxy acid dehydrogenase domain-containing protein</fullName>
    </recommendedName>
</protein>
<dbReference type="Proteomes" id="UP000566819">
    <property type="component" value="Unassembled WGS sequence"/>
</dbReference>
<name>A0A8H4W6H7_9HELO</name>
<dbReference type="OrthoDB" id="25826at2759"/>
<keyword evidence="5" id="KW-1185">Reference proteome</keyword>
<evidence type="ECO:0000256" key="2">
    <source>
        <dbReference type="ARBA" id="ARBA00023002"/>
    </source>
</evidence>
<dbReference type="PROSITE" id="PS51349">
    <property type="entry name" value="FMN_HYDROXY_ACID_DH_2"/>
    <property type="match status" value="1"/>
</dbReference>
<dbReference type="InterPro" id="IPR013785">
    <property type="entry name" value="Aldolase_TIM"/>
</dbReference>
<evidence type="ECO:0000256" key="1">
    <source>
        <dbReference type="ARBA" id="ARBA00001917"/>
    </source>
</evidence>
<keyword evidence="2" id="KW-0560">Oxidoreductase</keyword>
<sequence length="253" mass="27938">MDTDIRCGNTAIERAERSYFLPGSKILPGDLMSGPGILPALQLPKKLYFTTTLNTMVFLRKALKIRRMAKRHLPRYAFPPTALFLNQQLKSLFPAGLFESITPLVTTVSLLKRAQAGGYEVLVTLDVWALSWRPWDLGEAHVPFIKGVGNKAGFTDPVFRRKFEKYGTKVEDKVFNASKEWVGRQLDGAVGSLEMLPEIVDAVGDKLTVLFDSGIRTGVDITKALSVGAKGVLIRRPAIYGLSIAGKNIEIVF</sequence>
<dbReference type="EMBL" id="JAAMPI010000083">
    <property type="protein sequence ID" value="KAF4636103.1"/>
    <property type="molecule type" value="Genomic_DNA"/>
</dbReference>
<organism evidence="4 5">
    <name type="scientific">Cudoniella acicularis</name>
    <dbReference type="NCBI Taxonomy" id="354080"/>
    <lineage>
        <taxon>Eukaryota</taxon>
        <taxon>Fungi</taxon>
        <taxon>Dikarya</taxon>
        <taxon>Ascomycota</taxon>
        <taxon>Pezizomycotina</taxon>
        <taxon>Leotiomycetes</taxon>
        <taxon>Helotiales</taxon>
        <taxon>Tricladiaceae</taxon>
        <taxon>Cudoniella</taxon>
    </lineage>
</organism>
<reference evidence="4 5" key="1">
    <citation type="submission" date="2020-03" db="EMBL/GenBank/DDBJ databases">
        <title>Draft Genome Sequence of Cudoniella acicularis.</title>
        <authorList>
            <person name="Buettner E."/>
            <person name="Kellner H."/>
        </authorList>
    </citation>
    <scope>NUCLEOTIDE SEQUENCE [LARGE SCALE GENOMIC DNA]</scope>
    <source>
        <strain evidence="4 5">DSM 108380</strain>
    </source>
</reference>
<dbReference type="SUPFAM" id="SSF51395">
    <property type="entry name" value="FMN-linked oxidoreductases"/>
    <property type="match status" value="1"/>
</dbReference>
<proteinExistence type="predicted"/>
<accession>A0A8H4W6H7</accession>
<dbReference type="InterPro" id="IPR037396">
    <property type="entry name" value="FMN_HAD"/>
</dbReference>
<gene>
    <name evidence="4" type="ORF">G7Y89_g1990</name>
</gene>
<dbReference type="InterPro" id="IPR000262">
    <property type="entry name" value="FMN-dep_DH"/>
</dbReference>